<accession>A0A6A5GCP9</accession>
<gene>
    <name evidence="7" type="ORF">GCK72_019473</name>
</gene>
<dbReference type="Proteomes" id="UP000483820">
    <property type="component" value="Chromosome V"/>
</dbReference>
<evidence type="ECO:0000313" key="8">
    <source>
        <dbReference type="Proteomes" id="UP000483820"/>
    </source>
</evidence>
<keyword evidence="2" id="KW-0862">Zinc</keyword>
<dbReference type="Pfam" id="PF13639">
    <property type="entry name" value="zf-RING_2"/>
    <property type="match status" value="1"/>
</dbReference>
<protein>
    <recommendedName>
        <fullName evidence="6">RING-type domain-containing protein</fullName>
    </recommendedName>
</protein>
<dbReference type="PROSITE" id="PS50089">
    <property type="entry name" value="ZF_RING_2"/>
    <property type="match status" value="1"/>
</dbReference>
<evidence type="ECO:0000256" key="1">
    <source>
        <dbReference type="ARBA" id="ARBA00022771"/>
    </source>
</evidence>
<feature type="domain" description="RING-type" evidence="6">
    <location>
        <begin position="685"/>
        <end position="726"/>
    </location>
</feature>
<feature type="coiled-coil region" evidence="4">
    <location>
        <begin position="452"/>
        <end position="532"/>
    </location>
</feature>
<dbReference type="KEGG" id="crq:GCK72_019473"/>
<keyword evidence="1 3" id="KW-0863">Zinc-finger</keyword>
<evidence type="ECO:0000256" key="3">
    <source>
        <dbReference type="PROSITE-ProRule" id="PRU00175"/>
    </source>
</evidence>
<evidence type="ECO:0000256" key="4">
    <source>
        <dbReference type="SAM" id="Coils"/>
    </source>
</evidence>
<feature type="region of interest" description="Disordered" evidence="5">
    <location>
        <begin position="417"/>
        <end position="436"/>
    </location>
</feature>
<dbReference type="GeneID" id="9839063"/>
<evidence type="ECO:0000313" key="7">
    <source>
        <dbReference type="EMBL" id="KAF1752918.1"/>
    </source>
</evidence>
<dbReference type="SUPFAM" id="SSF57850">
    <property type="entry name" value="RING/U-box"/>
    <property type="match status" value="1"/>
</dbReference>
<organism evidence="7 8">
    <name type="scientific">Caenorhabditis remanei</name>
    <name type="common">Caenorhabditis vulgaris</name>
    <dbReference type="NCBI Taxonomy" id="31234"/>
    <lineage>
        <taxon>Eukaryota</taxon>
        <taxon>Metazoa</taxon>
        <taxon>Ecdysozoa</taxon>
        <taxon>Nematoda</taxon>
        <taxon>Chromadorea</taxon>
        <taxon>Rhabditida</taxon>
        <taxon>Rhabditina</taxon>
        <taxon>Rhabditomorpha</taxon>
        <taxon>Rhabditoidea</taxon>
        <taxon>Rhabditidae</taxon>
        <taxon>Peloderinae</taxon>
        <taxon>Caenorhabditis</taxon>
    </lineage>
</organism>
<dbReference type="Pfam" id="PF25100">
    <property type="entry name" value="DUF7809"/>
    <property type="match status" value="1"/>
</dbReference>
<dbReference type="Gene3D" id="3.30.40.10">
    <property type="entry name" value="Zinc/RING finger domain, C3HC4 (zinc finger)"/>
    <property type="match status" value="1"/>
</dbReference>
<dbReference type="RefSeq" id="XP_003115274.2">
    <property type="nucleotide sequence ID" value="XM_003115226.2"/>
</dbReference>
<dbReference type="EMBL" id="WUAV01000005">
    <property type="protein sequence ID" value="KAF1752918.1"/>
    <property type="molecule type" value="Genomic_DNA"/>
</dbReference>
<keyword evidence="4" id="KW-0175">Coiled coil</keyword>
<dbReference type="InterPro" id="IPR056711">
    <property type="entry name" value="DUF7809"/>
</dbReference>
<sequence>MDVVNFENCRPEIFKRIIRHLITPEHIPKNWPSSGSNSLTSLQQLIDFSESLSTQYGNAENMMKSLWKYASFPGSASYFKIRKTEYYFQDTKYYRGFSEELYVYKKEYYLRLYDRVVDCPFSGFAGSLAYSLISYFLKIQEEKLANGSEMAAINMFLFAKVQFKIRDIGVKFVKGGWENLNEKKKLRFEYMSLEEIFDALKNVLHQMEKEETEGNEVLEVLKGFNVVAPVKDNGKTYFKVYVWIKEVIEIFRTFIERNKFLMLPRSETIGTTGSVKAPVRLFQFENNKIVMAHELLHNMKVEQLDVSQFENKILALPRLDTLTFRKVFQMIPAECMKNVDFVNVNIECQLIFILLDTETLEFIPTEYNETTTNGVEDNKEADLVTLEKQEIVTTQGLDQELQKEKCEEVPKIEIDGKEKKEKKKNPSLKKKESADERESQTCPKCYRASTFTRKSNEKLRLANIENKQLKKKITEIEKDEDARIALLEKLVEDQKNELIEKDAAIQNLYIEKQKLEKDKEELEIHLSVRNDKVQALEVITSSESIEGFNKSKDESEKIRNVLFNLFDVREIIHREDPVSKCSELADLLITKTNNDLVRRNSKIEKTKFIKECNTFIKAVDNNLAMIRGRHQIKVEEVPELPEFPILSKQFKDAYKKTMKSDIPNICKSLLKVKEIDSNELIDNECLICLQDMNPEEETIKCECKRRYHNGCIQQWLETKRTCPACSASLLDDNEFPPLS</sequence>
<dbReference type="InterPro" id="IPR013083">
    <property type="entry name" value="Znf_RING/FYVE/PHD"/>
</dbReference>
<evidence type="ECO:0000256" key="5">
    <source>
        <dbReference type="SAM" id="MobiDB-lite"/>
    </source>
</evidence>
<evidence type="ECO:0000256" key="2">
    <source>
        <dbReference type="ARBA" id="ARBA00022833"/>
    </source>
</evidence>
<dbReference type="GO" id="GO:0045087">
    <property type="term" value="P:innate immune response"/>
    <property type="evidence" value="ECO:0007669"/>
    <property type="project" value="TreeGrafter"/>
</dbReference>
<name>A0A6A5GCP9_CAERE</name>
<comment type="caution">
    <text evidence="7">The sequence shown here is derived from an EMBL/GenBank/DDBJ whole genome shotgun (WGS) entry which is preliminary data.</text>
</comment>
<dbReference type="PANTHER" id="PTHR21447:SF11">
    <property type="entry name" value="RING-TYPE DOMAIN-CONTAINING PROTEIN"/>
    <property type="match status" value="1"/>
</dbReference>
<reference evidence="7 8" key="1">
    <citation type="submission" date="2019-12" db="EMBL/GenBank/DDBJ databases">
        <title>Chromosome-level assembly of the Caenorhabditis remanei genome.</title>
        <authorList>
            <person name="Teterina A.A."/>
            <person name="Willis J.H."/>
            <person name="Phillips P.C."/>
        </authorList>
    </citation>
    <scope>NUCLEOTIDE SEQUENCE [LARGE SCALE GENOMIC DNA]</scope>
    <source>
        <strain evidence="7 8">PX506</strain>
        <tissue evidence="7">Whole organism</tissue>
    </source>
</reference>
<evidence type="ECO:0000259" key="6">
    <source>
        <dbReference type="PROSITE" id="PS50089"/>
    </source>
</evidence>
<dbReference type="AlphaFoldDB" id="A0A6A5GCP9"/>
<dbReference type="SMART" id="SM00184">
    <property type="entry name" value="RING"/>
    <property type="match status" value="1"/>
</dbReference>
<keyword evidence="1 3" id="KW-0479">Metal-binding</keyword>
<dbReference type="PANTHER" id="PTHR21447">
    <property type="entry name" value="RING-TYPE DOMAIN-CONTAINING PROTEIN-RELATED"/>
    <property type="match status" value="1"/>
</dbReference>
<dbReference type="CTD" id="9839063"/>
<dbReference type="GO" id="GO:0045121">
    <property type="term" value="C:membrane raft"/>
    <property type="evidence" value="ECO:0007669"/>
    <property type="project" value="TreeGrafter"/>
</dbReference>
<dbReference type="GO" id="GO:0008270">
    <property type="term" value="F:zinc ion binding"/>
    <property type="evidence" value="ECO:0007669"/>
    <property type="project" value="UniProtKB-KW"/>
</dbReference>
<proteinExistence type="predicted"/>
<dbReference type="InterPro" id="IPR001841">
    <property type="entry name" value="Znf_RING"/>
</dbReference>